<dbReference type="RefSeq" id="WP_241570452.1">
    <property type="nucleotide sequence ID" value="NZ_JAKUML010000003.1"/>
</dbReference>
<accession>A0A9X2B646</accession>
<evidence type="ECO:0000313" key="3">
    <source>
        <dbReference type="Proteomes" id="UP001139701"/>
    </source>
</evidence>
<feature type="signal peptide" evidence="1">
    <location>
        <begin position="1"/>
        <end position="38"/>
    </location>
</feature>
<gene>
    <name evidence="2" type="ORF">MKI79_02285</name>
</gene>
<dbReference type="AlphaFoldDB" id="A0A9X2B646"/>
<keyword evidence="1" id="KW-0732">Signal</keyword>
<reference evidence="2" key="1">
    <citation type="submission" date="2022-02" db="EMBL/GenBank/DDBJ databases">
        <title>Acinetobacter A3.8 sp. nov., isolated from Sediment (Zhairuo Island).</title>
        <authorList>
            <person name="Zheng K."/>
        </authorList>
    </citation>
    <scope>NUCLEOTIDE SEQUENCE</scope>
    <source>
        <strain evidence="2">A3.8</strain>
    </source>
</reference>
<protein>
    <submittedName>
        <fullName evidence="2">Transporter</fullName>
    </submittedName>
</protein>
<name>A0A9X2B646_9GAMM</name>
<dbReference type="Pfam" id="PF13557">
    <property type="entry name" value="Phenol_MetA_deg"/>
    <property type="match status" value="1"/>
</dbReference>
<organism evidence="2 3">
    <name type="scientific">Acinetobacter sedimenti</name>
    <dbReference type="NCBI Taxonomy" id="2919922"/>
    <lineage>
        <taxon>Bacteria</taxon>
        <taxon>Pseudomonadati</taxon>
        <taxon>Pseudomonadota</taxon>
        <taxon>Gammaproteobacteria</taxon>
        <taxon>Moraxellales</taxon>
        <taxon>Moraxellaceae</taxon>
        <taxon>Acinetobacter</taxon>
    </lineage>
</organism>
<proteinExistence type="predicted"/>
<dbReference type="EMBL" id="JAKUML010000003">
    <property type="protein sequence ID" value="MCJ8145747.1"/>
    <property type="molecule type" value="Genomic_DNA"/>
</dbReference>
<evidence type="ECO:0000256" key="1">
    <source>
        <dbReference type="SAM" id="SignalP"/>
    </source>
</evidence>
<sequence>MKQQMSNMSSNTVNLKTSLLKTGIIASMAIATSQMAFAESFSFDRPGAGLGTAIVPKGHVAWEQSVPTATYDERRVDGVDQSQLTLQGDALFRIGVADDVEFRVGWDGPIWQRNKDGADDTEIDGTGDVIIGVKKAIETNDENFTWAVLAEANLANGDDEFTAEEEIYTVASAIGYNYSDDVSTGITMIYDYQDVDLAWSAIPSVGYNFSENVSGFSEYVYRKQESQHYESMINTGVMWMVNDRFQLDAMIGYSFNQQNPRFTAGLGFGYLF</sequence>
<comment type="caution">
    <text evidence="2">The sequence shown here is derived from an EMBL/GenBank/DDBJ whole genome shotgun (WGS) entry which is preliminary data.</text>
</comment>
<dbReference type="Proteomes" id="UP001139701">
    <property type="component" value="Unassembled WGS sequence"/>
</dbReference>
<dbReference type="InterPro" id="IPR025737">
    <property type="entry name" value="FApF"/>
</dbReference>
<keyword evidence="3" id="KW-1185">Reference proteome</keyword>
<feature type="chain" id="PRO_5040929686" evidence="1">
    <location>
        <begin position="39"/>
        <end position="272"/>
    </location>
</feature>
<dbReference type="SUPFAM" id="SSF56935">
    <property type="entry name" value="Porins"/>
    <property type="match status" value="1"/>
</dbReference>
<evidence type="ECO:0000313" key="2">
    <source>
        <dbReference type="EMBL" id="MCJ8145747.1"/>
    </source>
</evidence>